<evidence type="ECO:0000313" key="4">
    <source>
        <dbReference type="EMBL" id="AFK16814.1"/>
    </source>
</evidence>
<evidence type="ECO:0000256" key="1">
    <source>
        <dbReference type="SAM" id="MobiDB-lite"/>
    </source>
</evidence>
<evidence type="ECO:0000256" key="3">
    <source>
        <dbReference type="SAM" id="SignalP"/>
    </source>
</evidence>
<feature type="chain" id="PRO_5043986625" description="Secreted protein" evidence="3">
    <location>
        <begin position="30"/>
        <end position="113"/>
    </location>
</feature>
<reference evidence="4 5" key="1">
    <citation type="journal article" date="2013" name="J. Biotechnol.">
        <title>Genome sequence of Corynebacterium pseudotuberculosis biovar equi strain 258 and prediction of antigenic targets to improve biotechnological vaccine production.</title>
        <authorList>
            <person name="Soares S.C."/>
            <person name="Trost E."/>
            <person name="Ramos R.T."/>
            <person name="Carneiro A.R."/>
            <person name="Santos A.R."/>
            <person name="Pinto A.C."/>
            <person name="Barbosa E."/>
            <person name="Aburjaile F."/>
            <person name="Ali A."/>
            <person name="Diniz C.A."/>
            <person name="Hassan S.S."/>
            <person name="Fiaux K."/>
            <person name="Guimaraes L.C."/>
            <person name="Bakhtiar S.M."/>
            <person name="Pereira U."/>
            <person name="Almeida S.S."/>
            <person name="Abreu V.A."/>
            <person name="Rocha F.S."/>
            <person name="Dorella F.A."/>
            <person name="Miyoshi A."/>
            <person name="Silva A."/>
            <person name="Azevedo V."/>
            <person name="Tauch A."/>
        </authorList>
    </citation>
    <scope>NUCLEOTIDE SEQUENCE [LARGE SCALE GENOMIC DNA]</scope>
    <source>
        <strain evidence="4 5">258</strain>
    </source>
</reference>
<keyword evidence="2" id="KW-0812">Transmembrane</keyword>
<sequence>MKLLSRKALVSVVTSTAVAAGSLSAPAIAQDKAETPAASSLASLKDLLSSSSSSEDTAADSTTGTSTATAKKKDATKIFEDVKAWVGIISAVLGILTTIITFSGKIDRLFSKK</sequence>
<keyword evidence="2" id="KW-0472">Membrane</keyword>
<evidence type="ECO:0008006" key="6">
    <source>
        <dbReference type="Google" id="ProtNLM"/>
    </source>
</evidence>
<feature type="compositionally biased region" description="Low complexity" evidence="1">
    <location>
        <begin position="50"/>
        <end position="69"/>
    </location>
</feature>
<dbReference type="EMBL" id="CP003540">
    <property type="protein sequence ID" value="AFK16814.1"/>
    <property type="molecule type" value="Genomic_DNA"/>
</dbReference>
<dbReference type="KEGG" id="coe:CP258_06045"/>
<proteinExistence type="predicted"/>
<accession>A0AAU8PZ26</accession>
<feature type="region of interest" description="Disordered" evidence="1">
    <location>
        <begin position="50"/>
        <end position="71"/>
    </location>
</feature>
<keyword evidence="2" id="KW-1133">Transmembrane helix</keyword>
<protein>
    <recommendedName>
        <fullName evidence="6">Secreted protein</fullName>
    </recommendedName>
</protein>
<dbReference type="Proteomes" id="UP000006465">
    <property type="component" value="Chromosome"/>
</dbReference>
<name>A0AAU8PZ26_CORPS</name>
<dbReference type="AlphaFoldDB" id="A0AAU8PZ26"/>
<gene>
    <name evidence="4" type="ORF">CP258_06045</name>
</gene>
<keyword evidence="3" id="KW-0732">Signal</keyword>
<feature type="transmembrane region" description="Helical" evidence="2">
    <location>
        <begin position="84"/>
        <end position="104"/>
    </location>
</feature>
<evidence type="ECO:0000313" key="5">
    <source>
        <dbReference type="Proteomes" id="UP000006465"/>
    </source>
</evidence>
<dbReference type="RefSeq" id="WP_014523365.1">
    <property type="nucleotide sequence ID" value="NC_017945.3"/>
</dbReference>
<feature type="signal peptide" evidence="3">
    <location>
        <begin position="1"/>
        <end position="29"/>
    </location>
</feature>
<evidence type="ECO:0000256" key="2">
    <source>
        <dbReference type="SAM" id="Phobius"/>
    </source>
</evidence>
<organism evidence="4 5">
    <name type="scientific">Corynebacterium pseudotuberculosis 258</name>
    <dbReference type="NCBI Taxonomy" id="1168865"/>
    <lineage>
        <taxon>Bacteria</taxon>
        <taxon>Bacillati</taxon>
        <taxon>Actinomycetota</taxon>
        <taxon>Actinomycetes</taxon>
        <taxon>Mycobacteriales</taxon>
        <taxon>Corynebacteriaceae</taxon>
        <taxon>Corynebacterium</taxon>
    </lineage>
</organism>